<name>A0A644UCW1_9ZZZZ</name>
<feature type="domain" description="Peptidase M20 dimerisation" evidence="2">
    <location>
        <begin position="199"/>
        <end position="291"/>
    </location>
</feature>
<dbReference type="PANTHER" id="PTHR11014:SF63">
    <property type="entry name" value="METALLOPEPTIDASE, PUTATIVE (AFU_ORTHOLOGUE AFUA_6G09600)-RELATED"/>
    <property type="match status" value="1"/>
</dbReference>
<comment type="caution">
    <text evidence="3">The sequence shown here is derived from an EMBL/GenBank/DDBJ whole genome shotgun (WGS) entry which is preliminary data.</text>
</comment>
<dbReference type="CDD" id="cd03886">
    <property type="entry name" value="M20_Acy1"/>
    <property type="match status" value="1"/>
</dbReference>
<gene>
    <name evidence="3" type="ORF">SDC9_22697</name>
</gene>
<dbReference type="Gene3D" id="3.30.70.360">
    <property type="match status" value="1"/>
</dbReference>
<dbReference type="PIRSF" id="PIRSF005962">
    <property type="entry name" value="Pept_M20D_amidohydro"/>
    <property type="match status" value="1"/>
</dbReference>
<dbReference type="SUPFAM" id="SSF53187">
    <property type="entry name" value="Zn-dependent exopeptidases"/>
    <property type="match status" value="1"/>
</dbReference>
<dbReference type="EMBL" id="VSSQ01000101">
    <property type="protein sequence ID" value="MPL76846.1"/>
    <property type="molecule type" value="Genomic_DNA"/>
</dbReference>
<organism evidence="3">
    <name type="scientific">bioreactor metagenome</name>
    <dbReference type="NCBI Taxonomy" id="1076179"/>
    <lineage>
        <taxon>unclassified sequences</taxon>
        <taxon>metagenomes</taxon>
        <taxon>ecological metagenomes</taxon>
    </lineage>
</organism>
<dbReference type="PANTHER" id="PTHR11014">
    <property type="entry name" value="PEPTIDASE M20 FAMILY MEMBER"/>
    <property type="match status" value="1"/>
</dbReference>
<evidence type="ECO:0000313" key="3">
    <source>
        <dbReference type="EMBL" id="MPL76846.1"/>
    </source>
</evidence>
<dbReference type="Pfam" id="PF07687">
    <property type="entry name" value="M20_dimer"/>
    <property type="match status" value="1"/>
</dbReference>
<keyword evidence="1 3" id="KW-0378">Hydrolase</keyword>
<sequence>MISNNSFKEKIEQLAQKYFDEIVEYRRHFHKHPELSKHEEKTSEFICSKLEEWSLEFKKNIGGFGIYGFVNGKNPDKRTIALRADMDALPIKEETELPFKSINEGVMHACGHDLHMASLLGAIRILKELENDFEGRVMFIFQPSEETYPGGALKMLQEGIFKEVTPSNIFAFHSTPEMECGYIGMTEGKAMASTDEIYIDIIGRGGHGATPELNIDPILAASHVVIALQSIVSRNATPTTPTTFSIGKFIADGRTNIIPNSVHLEGIIRTFDEDWRKQCHELIERIATQTAEAFGAKAKVFVDHGYPFVDNDIDLTRKVFAYAQTFFGDDKVIDLPSRMTAEDFSYFSQQAPSCYFRVGTKIKDMPITNLHTSNFNIDEQSIKNAMGFSAFLAISSLNQS</sequence>
<evidence type="ECO:0000256" key="1">
    <source>
        <dbReference type="ARBA" id="ARBA00022801"/>
    </source>
</evidence>
<dbReference type="NCBIfam" id="TIGR01891">
    <property type="entry name" value="amidohydrolases"/>
    <property type="match status" value="1"/>
</dbReference>
<dbReference type="FunFam" id="3.30.70.360:FF:000001">
    <property type="entry name" value="N-acetyldiaminopimelate deacetylase"/>
    <property type="match status" value="1"/>
</dbReference>
<dbReference type="InterPro" id="IPR036264">
    <property type="entry name" value="Bact_exopeptidase_dim_dom"/>
</dbReference>
<accession>A0A644UCW1</accession>
<evidence type="ECO:0000259" key="2">
    <source>
        <dbReference type="Pfam" id="PF07687"/>
    </source>
</evidence>
<dbReference type="InterPro" id="IPR017439">
    <property type="entry name" value="Amidohydrolase"/>
</dbReference>
<reference evidence="3" key="1">
    <citation type="submission" date="2019-08" db="EMBL/GenBank/DDBJ databases">
        <authorList>
            <person name="Kucharzyk K."/>
            <person name="Murdoch R.W."/>
            <person name="Higgins S."/>
            <person name="Loffler F."/>
        </authorList>
    </citation>
    <scope>NUCLEOTIDE SEQUENCE</scope>
</reference>
<dbReference type="EC" id="3.5.1.47" evidence="3"/>
<dbReference type="SUPFAM" id="SSF55031">
    <property type="entry name" value="Bacterial exopeptidase dimerisation domain"/>
    <property type="match status" value="1"/>
</dbReference>
<dbReference type="GO" id="GO:0050118">
    <property type="term" value="F:N-acetyldiaminopimelate deacetylase activity"/>
    <property type="evidence" value="ECO:0007669"/>
    <property type="project" value="UniProtKB-EC"/>
</dbReference>
<dbReference type="InterPro" id="IPR011650">
    <property type="entry name" value="Peptidase_M20_dimer"/>
</dbReference>
<dbReference type="Gene3D" id="3.40.630.10">
    <property type="entry name" value="Zn peptidases"/>
    <property type="match status" value="1"/>
</dbReference>
<proteinExistence type="predicted"/>
<dbReference type="AlphaFoldDB" id="A0A644UCW1"/>
<protein>
    <submittedName>
        <fullName evidence="3">N-acetyldiaminopimelate deacetylase</fullName>
        <ecNumber evidence="3">3.5.1.47</ecNumber>
    </submittedName>
</protein>
<dbReference type="InterPro" id="IPR002933">
    <property type="entry name" value="Peptidase_M20"/>
</dbReference>
<dbReference type="Pfam" id="PF01546">
    <property type="entry name" value="Peptidase_M20"/>
    <property type="match status" value="1"/>
</dbReference>